<accession>A0A9X0ABR4</accession>
<protein>
    <submittedName>
        <fullName evidence="2">Uncharacterized protein</fullName>
    </submittedName>
</protein>
<evidence type="ECO:0000313" key="2">
    <source>
        <dbReference type="EMBL" id="KAJ8059514.1"/>
    </source>
</evidence>
<keyword evidence="1" id="KW-0472">Membrane</keyword>
<feature type="transmembrane region" description="Helical" evidence="1">
    <location>
        <begin position="75"/>
        <end position="97"/>
    </location>
</feature>
<evidence type="ECO:0000313" key="3">
    <source>
        <dbReference type="Proteomes" id="UP001152300"/>
    </source>
</evidence>
<organism evidence="2 3">
    <name type="scientific">Sclerotinia nivalis</name>
    <dbReference type="NCBI Taxonomy" id="352851"/>
    <lineage>
        <taxon>Eukaryota</taxon>
        <taxon>Fungi</taxon>
        <taxon>Dikarya</taxon>
        <taxon>Ascomycota</taxon>
        <taxon>Pezizomycotina</taxon>
        <taxon>Leotiomycetes</taxon>
        <taxon>Helotiales</taxon>
        <taxon>Sclerotiniaceae</taxon>
        <taxon>Sclerotinia</taxon>
    </lineage>
</organism>
<comment type="caution">
    <text evidence="2">The sequence shown here is derived from an EMBL/GenBank/DDBJ whole genome shotgun (WGS) entry which is preliminary data.</text>
</comment>
<gene>
    <name evidence="2" type="ORF">OCU04_011172</name>
</gene>
<evidence type="ECO:0000256" key="1">
    <source>
        <dbReference type="SAM" id="Phobius"/>
    </source>
</evidence>
<keyword evidence="1" id="KW-0812">Transmembrane</keyword>
<dbReference type="EMBL" id="JAPEIS010000014">
    <property type="protein sequence ID" value="KAJ8059514.1"/>
    <property type="molecule type" value="Genomic_DNA"/>
</dbReference>
<name>A0A9X0ABR4_9HELO</name>
<reference evidence="2" key="1">
    <citation type="submission" date="2022-11" db="EMBL/GenBank/DDBJ databases">
        <title>Genome Resource of Sclerotinia nivalis Strain SnTB1, a Plant Pathogen Isolated from American Ginseng.</title>
        <authorList>
            <person name="Fan S."/>
        </authorList>
    </citation>
    <scope>NUCLEOTIDE SEQUENCE</scope>
    <source>
        <strain evidence="2">SnTB1</strain>
    </source>
</reference>
<keyword evidence="1" id="KW-1133">Transmembrane helix</keyword>
<keyword evidence="3" id="KW-1185">Reference proteome</keyword>
<dbReference type="AlphaFoldDB" id="A0A9X0ABR4"/>
<dbReference type="Proteomes" id="UP001152300">
    <property type="component" value="Unassembled WGS sequence"/>
</dbReference>
<sequence length="172" mass="18676">MSREGLCTSADGIDCDGISVSTAPSMHIILSTEMVLSSTKGLSFYTSDETQSVGNASSTGTPQAQGHQLSQRDRIGAVIGGVIDVNCLISTVIFILCRRHKRTGSLKRNCVGYIKAELDSRPLERSFVEIYRPKNVPELGGPIVNELCAENREKSPTEMGVERIVHEIGSMY</sequence>
<proteinExistence type="predicted"/>